<keyword evidence="2" id="KW-1185">Reference proteome</keyword>
<evidence type="ECO:0000313" key="1">
    <source>
        <dbReference type="EMBL" id="GAA0363513.1"/>
    </source>
</evidence>
<reference evidence="1 2" key="1">
    <citation type="journal article" date="2019" name="Int. J. Syst. Evol. Microbiol.">
        <title>The Global Catalogue of Microorganisms (GCM) 10K type strain sequencing project: providing services to taxonomists for standard genome sequencing and annotation.</title>
        <authorList>
            <consortium name="The Broad Institute Genomics Platform"/>
            <consortium name="The Broad Institute Genome Sequencing Center for Infectious Disease"/>
            <person name="Wu L."/>
            <person name="Ma J."/>
        </authorList>
    </citation>
    <scope>NUCLEOTIDE SEQUENCE [LARGE SCALE GENOMIC DNA]</scope>
    <source>
        <strain evidence="1 2">JCM 13378</strain>
    </source>
</reference>
<gene>
    <name evidence="1" type="ORF">GCM10009092_29890</name>
</gene>
<accession>A0ABN0XGD7</accession>
<organism evidence="1 2">
    <name type="scientific">Bowmanella denitrificans</name>
    <dbReference type="NCBI Taxonomy" id="366582"/>
    <lineage>
        <taxon>Bacteria</taxon>
        <taxon>Pseudomonadati</taxon>
        <taxon>Pseudomonadota</taxon>
        <taxon>Gammaproteobacteria</taxon>
        <taxon>Alteromonadales</taxon>
        <taxon>Alteromonadaceae</taxon>
        <taxon>Bowmanella</taxon>
    </lineage>
</organism>
<protein>
    <submittedName>
        <fullName evidence="1">Uncharacterized protein</fullName>
    </submittedName>
</protein>
<dbReference type="RefSeq" id="WP_343845997.1">
    <property type="nucleotide sequence ID" value="NZ_BAAAEI010000017.1"/>
</dbReference>
<dbReference type="EMBL" id="BAAAEI010000017">
    <property type="protein sequence ID" value="GAA0363513.1"/>
    <property type="molecule type" value="Genomic_DNA"/>
</dbReference>
<proteinExistence type="predicted"/>
<evidence type="ECO:0000313" key="2">
    <source>
        <dbReference type="Proteomes" id="UP001501757"/>
    </source>
</evidence>
<sequence>MKQSRKIRCAGFLAIFLLSQARPDIAIPEIKHKLHRHLQTLCANIELDELILPRHFSSH</sequence>
<name>A0ABN0XGD7_9ALTE</name>
<comment type="caution">
    <text evidence="1">The sequence shown here is derived from an EMBL/GenBank/DDBJ whole genome shotgun (WGS) entry which is preliminary data.</text>
</comment>
<dbReference type="Proteomes" id="UP001501757">
    <property type="component" value="Unassembled WGS sequence"/>
</dbReference>